<keyword evidence="7 16" id="KW-0812">Transmembrane</keyword>
<gene>
    <name evidence="18" type="ORF">SAMN02982996_02718</name>
</gene>
<dbReference type="InterPro" id="IPR003594">
    <property type="entry name" value="HATPase_dom"/>
</dbReference>
<dbReference type="NCBIfam" id="NF008298">
    <property type="entry name" value="PRK11086.1"/>
    <property type="match status" value="1"/>
</dbReference>
<evidence type="ECO:0000256" key="13">
    <source>
        <dbReference type="ARBA" id="ARBA00023136"/>
    </source>
</evidence>
<feature type="domain" description="Histidine kinase" evidence="17">
    <location>
        <begin position="339"/>
        <end position="531"/>
    </location>
</feature>
<dbReference type="GeneID" id="97765562"/>
<dbReference type="SUPFAM" id="SSF103190">
    <property type="entry name" value="Sensory domain-like"/>
    <property type="match status" value="1"/>
</dbReference>
<dbReference type="SMART" id="SM00387">
    <property type="entry name" value="HATPase_c"/>
    <property type="match status" value="1"/>
</dbReference>
<dbReference type="GO" id="GO:0000155">
    <property type="term" value="F:phosphorelay sensor kinase activity"/>
    <property type="evidence" value="ECO:0007669"/>
    <property type="project" value="InterPro"/>
</dbReference>
<dbReference type="InterPro" id="IPR039506">
    <property type="entry name" value="SPOB_a"/>
</dbReference>
<evidence type="ECO:0000256" key="9">
    <source>
        <dbReference type="ARBA" id="ARBA00022777"/>
    </source>
</evidence>
<dbReference type="Gene3D" id="3.30.450.20">
    <property type="entry name" value="PAS domain"/>
    <property type="match status" value="2"/>
</dbReference>
<dbReference type="SUPFAM" id="SSF55785">
    <property type="entry name" value="PYP-like sensor domain (PAS domain)"/>
    <property type="match status" value="1"/>
</dbReference>
<feature type="transmembrane region" description="Helical" evidence="16">
    <location>
        <begin position="12"/>
        <end position="35"/>
    </location>
</feature>
<keyword evidence="19" id="KW-1185">Reference proteome</keyword>
<keyword evidence="10" id="KW-0067">ATP-binding</keyword>
<comment type="catalytic activity">
    <reaction evidence="1">
        <text>ATP + protein L-histidine = ADP + protein N-phospho-L-histidine.</text>
        <dbReference type="EC" id="2.7.13.3"/>
    </reaction>
</comment>
<dbReference type="PRINTS" id="PR00344">
    <property type="entry name" value="BCTRLSENSOR"/>
</dbReference>
<keyword evidence="4" id="KW-1003">Cell membrane</keyword>
<keyword evidence="12" id="KW-0902">Two-component regulatory system</keyword>
<dbReference type="Pfam" id="PF14689">
    <property type="entry name" value="SPOB_a"/>
    <property type="match status" value="1"/>
</dbReference>
<dbReference type="Gene3D" id="1.10.287.130">
    <property type="match status" value="1"/>
</dbReference>
<dbReference type="PROSITE" id="PS50109">
    <property type="entry name" value="HIS_KIN"/>
    <property type="match status" value="1"/>
</dbReference>
<dbReference type="FunFam" id="3.30.450.20:FF:000018">
    <property type="entry name" value="Sensor histidine kinase DcuS"/>
    <property type="match status" value="1"/>
</dbReference>
<evidence type="ECO:0000256" key="14">
    <source>
        <dbReference type="ARBA" id="ARBA00054880"/>
    </source>
</evidence>
<dbReference type="InterPro" id="IPR035965">
    <property type="entry name" value="PAS-like_dom_sf"/>
</dbReference>
<evidence type="ECO:0000256" key="2">
    <source>
        <dbReference type="ARBA" id="ARBA00004651"/>
    </source>
</evidence>
<evidence type="ECO:0000313" key="19">
    <source>
        <dbReference type="Proteomes" id="UP000187280"/>
    </source>
</evidence>
<dbReference type="GO" id="GO:0005524">
    <property type="term" value="F:ATP binding"/>
    <property type="evidence" value="ECO:0007669"/>
    <property type="project" value="UniProtKB-KW"/>
</dbReference>
<dbReference type="Proteomes" id="UP000187280">
    <property type="component" value="Unassembled WGS sequence"/>
</dbReference>
<evidence type="ECO:0000256" key="1">
    <source>
        <dbReference type="ARBA" id="ARBA00000085"/>
    </source>
</evidence>
<evidence type="ECO:0000256" key="3">
    <source>
        <dbReference type="ARBA" id="ARBA00012438"/>
    </source>
</evidence>
<dbReference type="STRING" id="71657.SAMN02982996_02718"/>
<evidence type="ECO:0000256" key="15">
    <source>
        <dbReference type="ARBA" id="ARBA00067636"/>
    </source>
</evidence>
<reference evidence="18 19" key="1">
    <citation type="submission" date="2016-10" db="EMBL/GenBank/DDBJ databases">
        <authorList>
            <person name="de Groot N.N."/>
        </authorList>
    </citation>
    <scope>NUCLEOTIDE SEQUENCE [LARGE SCALE GENOMIC DNA]</scope>
    <source>
        <strain evidence="18 19">ATCC 29281</strain>
    </source>
</reference>
<dbReference type="Pfam" id="PF02518">
    <property type="entry name" value="HATPase_c"/>
    <property type="match status" value="1"/>
</dbReference>
<dbReference type="EC" id="2.7.13.3" evidence="3"/>
<evidence type="ECO:0000256" key="11">
    <source>
        <dbReference type="ARBA" id="ARBA00022989"/>
    </source>
</evidence>
<dbReference type="GO" id="GO:0006355">
    <property type="term" value="P:regulation of DNA-templated transcription"/>
    <property type="evidence" value="ECO:0007669"/>
    <property type="project" value="InterPro"/>
</dbReference>
<keyword evidence="8" id="KW-0547">Nucleotide-binding</keyword>
<evidence type="ECO:0000256" key="10">
    <source>
        <dbReference type="ARBA" id="ARBA00022840"/>
    </source>
</evidence>
<dbReference type="InterPro" id="IPR004358">
    <property type="entry name" value="Sig_transdc_His_kin-like_C"/>
</dbReference>
<evidence type="ECO:0000256" key="5">
    <source>
        <dbReference type="ARBA" id="ARBA00022553"/>
    </source>
</evidence>
<comment type="function">
    <text evidence="14">Member of the two-component regulatory system DcuR/DcuS. Involved in the C4-dicarboxylate-stimulated regulation of the genes encoding the anaerobic fumarate respiratory system (frdABCD; nuoAN; dcuB; sdhCDAB; etc.). Weakly regulates the aerobic C4-dicarboxylate transporter dctA. Activates DcuR by phosphorylation.</text>
</comment>
<organism evidence="18 19">
    <name type="scientific">Lonsdalea quercina</name>
    <dbReference type="NCBI Taxonomy" id="71657"/>
    <lineage>
        <taxon>Bacteria</taxon>
        <taxon>Pseudomonadati</taxon>
        <taxon>Pseudomonadota</taxon>
        <taxon>Gammaproteobacteria</taxon>
        <taxon>Enterobacterales</taxon>
        <taxon>Pectobacteriaceae</taxon>
        <taxon>Lonsdalea</taxon>
    </lineage>
</organism>
<comment type="subcellular location">
    <subcellularLocation>
        <location evidence="2">Cell membrane</location>
        <topology evidence="2">Multi-pass membrane protein</topology>
    </subcellularLocation>
</comment>
<accession>A0A1H4EMC9</accession>
<dbReference type="SUPFAM" id="SSF55890">
    <property type="entry name" value="Sporulation response regulatory protein Spo0B"/>
    <property type="match status" value="1"/>
</dbReference>
<dbReference type="InterPro" id="IPR029151">
    <property type="entry name" value="Sensor-like_sf"/>
</dbReference>
<keyword evidence="9 18" id="KW-0418">Kinase</keyword>
<keyword evidence="11 16" id="KW-1133">Transmembrane helix</keyword>
<dbReference type="GO" id="GO:0005886">
    <property type="term" value="C:plasma membrane"/>
    <property type="evidence" value="ECO:0007669"/>
    <property type="project" value="UniProtKB-SubCell"/>
</dbReference>
<sequence>MSKKKTPLKLSTSIILMVSAVIGSVLLVVYALLFFRISELTENHLREKAFAIARTVAYAPVVIHELSNVGNPEEVQRFSEEVKWRNHLLFVIVTDMKGIRHSHPESDQIGRHFIGNDLYPALMGLENSAVNRGVLEPALRVFVPVFDQSGKQLGVVAVGISLTSVQSLINENRWIIPWTILFGALVGLLGTYFLVKALKRIMLGFEPFEISNLFEQRNAMLKQIKEGVIAVDTELRVTIVNDEAQRLFSQHSASNELTIGSTISRWPALMSLEKVVKSGKPQRDEEINFNGNQLLTNTVPVVVNGETIGAIATLRDKTEISQLVQRLTGMSYYADALRAQSHEFMNKLHVILGMLHLKYYPQLEEYILKTANHYQAEIGAIIRKIKSPVIAGFLLGKINRARDLGINLSISEDSLLPDTDDVEATNELITVLGNLIENALDAMNGLENREIRVTFHHKKGHLHCMVSDDGPGIPLDIQQKIYQEGFSTKGSGRGIGLYLTKQSLEKIGGTIDLDSEPEVYTQFFVNIPYKARQIDHD</sequence>
<evidence type="ECO:0000259" key="17">
    <source>
        <dbReference type="PROSITE" id="PS50109"/>
    </source>
</evidence>
<dbReference type="PANTHER" id="PTHR43547:SF10">
    <property type="entry name" value="SENSOR HISTIDINE KINASE DCUS"/>
    <property type="match status" value="1"/>
</dbReference>
<dbReference type="PANTHER" id="PTHR43547">
    <property type="entry name" value="TWO-COMPONENT HISTIDINE KINASE"/>
    <property type="match status" value="1"/>
</dbReference>
<keyword evidence="13 16" id="KW-0472">Membrane</keyword>
<dbReference type="EMBL" id="FNQS01000010">
    <property type="protein sequence ID" value="SEA86205.1"/>
    <property type="molecule type" value="Genomic_DNA"/>
</dbReference>
<protein>
    <recommendedName>
        <fullName evidence="15">Sensor histidine kinase DcuS</fullName>
        <ecNumber evidence="3">2.7.13.3</ecNumber>
    </recommendedName>
</protein>
<evidence type="ECO:0000256" key="16">
    <source>
        <dbReference type="SAM" id="Phobius"/>
    </source>
</evidence>
<dbReference type="InterPro" id="IPR005467">
    <property type="entry name" value="His_kinase_dom"/>
</dbReference>
<name>A0A1H4EMC9_9GAMM</name>
<evidence type="ECO:0000256" key="8">
    <source>
        <dbReference type="ARBA" id="ARBA00022741"/>
    </source>
</evidence>
<dbReference type="Pfam" id="PF00989">
    <property type="entry name" value="PAS"/>
    <property type="match status" value="1"/>
</dbReference>
<proteinExistence type="predicted"/>
<dbReference type="eggNOG" id="COG3290">
    <property type="taxonomic scope" value="Bacteria"/>
</dbReference>
<feature type="transmembrane region" description="Helical" evidence="16">
    <location>
        <begin position="175"/>
        <end position="195"/>
    </location>
</feature>
<dbReference type="Pfam" id="PF17203">
    <property type="entry name" value="sCache_3_2"/>
    <property type="match status" value="1"/>
</dbReference>
<dbReference type="InterPro" id="IPR036890">
    <property type="entry name" value="HATPase_C_sf"/>
</dbReference>
<keyword evidence="5" id="KW-0597">Phosphoprotein</keyword>
<evidence type="ECO:0000256" key="12">
    <source>
        <dbReference type="ARBA" id="ARBA00023012"/>
    </source>
</evidence>
<dbReference type="Gene3D" id="3.30.565.10">
    <property type="entry name" value="Histidine kinase-like ATPase, C-terminal domain"/>
    <property type="match status" value="1"/>
</dbReference>
<evidence type="ECO:0000256" key="6">
    <source>
        <dbReference type="ARBA" id="ARBA00022679"/>
    </source>
</evidence>
<dbReference type="RefSeq" id="WP_074729020.1">
    <property type="nucleotide sequence ID" value="NZ_FNQS01000010.1"/>
</dbReference>
<dbReference type="InterPro" id="IPR013767">
    <property type="entry name" value="PAS_fold"/>
</dbReference>
<dbReference type="AlphaFoldDB" id="A0A1H4EMC9"/>
<evidence type="ECO:0000313" key="18">
    <source>
        <dbReference type="EMBL" id="SEA86205.1"/>
    </source>
</evidence>
<evidence type="ECO:0000256" key="7">
    <source>
        <dbReference type="ARBA" id="ARBA00022692"/>
    </source>
</evidence>
<evidence type="ECO:0000256" key="4">
    <source>
        <dbReference type="ARBA" id="ARBA00022475"/>
    </source>
</evidence>
<keyword evidence="6" id="KW-0808">Transferase</keyword>
<dbReference type="FunFam" id="1.10.287.130:FF:000011">
    <property type="entry name" value="Sensor histidine kinase DcuS"/>
    <property type="match status" value="1"/>
</dbReference>
<dbReference type="SUPFAM" id="SSF55874">
    <property type="entry name" value="ATPase domain of HSP90 chaperone/DNA topoisomerase II/histidine kinase"/>
    <property type="match status" value="1"/>
</dbReference>
<dbReference type="InterPro" id="IPR016120">
    <property type="entry name" value="Sig_transdc_His_kin_SpoOB"/>
</dbReference>
<dbReference type="InterPro" id="IPR033463">
    <property type="entry name" value="sCache_3"/>
</dbReference>